<dbReference type="Proteomes" id="UP000229090">
    <property type="component" value="Segment"/>
</dbReference>
<evidence type="ECO:0000313" key="1">
    <source>
        <dbReference type="EMBL" id="ATN93975.1"/>
    </source>
</evidence>
<dbReference type="EMBL" id="MG009575">
    <property type="protein sequence ID" value="ATN93975.1"/>
    <property type="molecule type" value="Genomic_DNA"/>
</dbReference>
<gene>
    <name evidence="1" type="primary">12</name>
    <name evidence="1" type="ORF">SEA_KUMAO_12</name>
</gene>
<keyword evidence="2" id="KW-1185">Reference proteome</keyword>
<dbReference type="KEGG" id="vg:63210115"/>
<proteinExistence type="predicted"/>
<reference evidence="2" key="1">
    <citation type="submission" date="2017-09" db="EMBL/GenBank/DDBJ databases">
        <authorList>
            <person name="Ehlers B."/>
            <person name="Leendertz F.H."/>
        </authorList>
    </citation>
    <scope>NUCLEOTIDE SEQUENCE [LARGE SCALE GENOMIC DNA]</scope>
</reference>
<name>A0A2D1GPT4_9CAUD</name>
<dbReference type="GeneID" id="63210115"/>
<organism evidence="1 2">
    <name type="scientific">Mycobacterium phage Kumao</name>
    <dbReference type="NCBI Taxonomy" id="2041344"/>
    <lineage>
        <taxon>Viruses</taxon>
        <taxon>Duplodnaviria</taxon>
        <taxon>Heunggongvirae</taxon>
        <taxon>Uroviricota</taxon>
        <taxon>Caudoviricetes</taxon>
        <taxon>Vilmaviridae</taxon>
        <taxon>Kumaovirus</taxon>
        <taxon>Kumaovirus kumao</taxon>
    </lineage>
</organism>
<accession>A0A2D1GPT4</accession>
<evidence type="ECO:0000313" key="2">
    <source>
        <dbReference type="Proteomes" id="UP000229090"/>
    </source>
</evidence>
<sequence length="106" mass="11791">MTESTTLDAAGYVILGEACRTADIIDRLNGALHNRHQEWIKLAEEAEHLSDGTSRVQIVVNPLLGEIRQQRLALRQLLAQLKLGKAEVDTGEPSLVEQLMEKFSLD</sequence>
<protein>
    <submittedName>
        <fullName evidence="1">Terminase small subunit</fullName>
    </submittedName>
</protein>
<dbReference type="RefSeq" id="YP_010013502.1">
    <property type="nucleotide sequence ID" value="NC_053512.1"/>
</dbReference>